<comment type="caution">
    <text evidence="2">The sequence shown here is derived from an EMBL/GenBank/DDBJ whole genome shotgun (WGS) entry which is preliminary data.</text>
</comment>
<feature type="region of interest" description="Disordered" evidence="1">
    <location>
        <begin position="1"/>
        <end position="34"/>
    </location>
</feature>
<dbReference type="EMBL" id="LWCS01000038">
    <property type="protein sequence ID" value="OAN35740.1"/>
    <property type="molecule type" value="Genomic_DNA"/>
</dbReference>
<organism evidence="2 3">
    <name type="scientific">Mycolicibacterium iranicum</name>
    <name type="common">Mycobacterium iranicum</name>
    <dbReference type="NCBI Taxonomy" id="912594"/>
    <lineage>
        <taxon>Bacteria</taxon>
        <taxon>Bacillati</taxon>
        <taxon>Actinomycetota</taxon>
        <taxon>Actinomycetes</taxon>
        <taxon>Mycobacteriales</taxon>
        <taxon>Mycobacteriaceae</taxon>
        <taxon>Mycolicibacterium</taxon>
    </lineage>
</organism>
<dbReference type="RefSeq" id="WP_064283476.1">
    <property type="nucleotide sequence ID" value="NZ_LWCS01000038.1"/>
</dbReference>
<gene>
    <name evidence="2" type="ORF">A4X20_25820</name>
</gene>
<dbReference type="AlphaFoldDB" id="A0A178LQF7"/>
<evidence type="ECO:0000313" key="2">
    <source>
        <dbReference type="EMBL" id="OAN35740.1"/>
    </source>
</evidence>
<dbReference type="OrthoDB" id="4631389at2"/>
<evidence type="ECO:0000256" key="1">
    <source>
        <dbReference type="SAM" id="MobiDB-lite"/>
    </source>
</evidence>
<reference evidence="2 3" key="1">
    <citation type="submission" date="2016-04" db="EMBL/GenBank/DDBJ databases">
        <title>Draft Genome Sequences of Staphylococcus capitis Strain H36, S. capitis Strain H65, S. cohnii Strain H62, S. hominis Strain H69, Mycobacterium iranicum Strain H39, Plantibacter sp. Strain H53, Pseudomonas oryzihabitans Strain H72, and Microbacterium sp. Strain H83, isolated from residential settings.</title>
        <authorList>
            <person name="Lymperopoulou D."/>
            <person name="Adams R.I."/>
            <person name="Lindow S."/>
            <person name="Coil D.A."/>
            <person name="Jospin G."/>
            <person name="Eisen J.A."/>
        </authorList>
    </citation>
    <scope>NUCLEOTIDE SEQUENCE [LARGE SCALE GENOMIC DNA]</scope>
    <source>
        <strain evidence="2 3">H39</strain>
    </source>
</reference>
<dbReference type="Proteomes" id="UP000078396">
    <property type="component" value="Unassembled WGS sequence"/>
</dbReference>
<protein>
    <submittedName>
        <fullName evidence="2">Uncharacterized protein</fullName>
    </submittedName>
</protein>
<name>A0A178LQF7_MYCIR</name>
<accession>A0A178LQF7</accession>
<evidence type="ECO:0000313" key="3">
    <source>
        <dbReference type="Proteomes" id="UP000078396"/>
    </source>
</evidence>
<proteinExistence type="predicted"/>
<sequence length="70" mass="7950">MTTPDRSPFGDVPDASEADLAEQQRAVDDVDEESWQDIQRVGLDRDWQANEADLVEQSLVVPDDDTEFDR</sequence>